<feature type="domain" description="BHLH" evidence="8">
    <location>
        <begin position="423"/>
        <end position="472"/>
    </location>
</feature>
<dbReference type="InterPro" id="IPR054502">
    <property type="entry name" value="bHLH-TF_ACT-like_plant"/>
</dbReference>
<name>A0A0K9NJN8_ZOSMR</name>
<evidence type="ECO:0000256" key="3">
    <source>
        <dbReference type="ARBA" id="ARBA00023015"/>
    </source>
</evidence>
<evidence type="ECO:0000313" key="10">
    <source>
        <dbReference type="Proteomes" id="UP000036987"/>
    </source>
</evidence>
<dbReference type="Pfam" id="PF22754">
    <property type="entry name" value="bHLH-TF_ACT-like_plant"/>
    <property type="match status" value="1"/>
</dbReference>
<dbReference type="Proteomes" id="UP000036987">
    <property type="component" value="Unassembled WGS sequence"/>
</dbReference>
<dbReference type="GO" id="GO:0005634">
    <property type="term" value="C:nucleus"/>
    <property type="evidence" value="ECO:0007669"/>
    <property type="project" value="UniProtKB-SubCell"/>
</dbReference>
<comment type="subcellular location">
    <subcellularLocation>
        <location evidence="1">Nucleus</location>
    </subcellularLocation>
</comment>
<dbReference type="Pfam" id="PF14215">
    <property type="entry name" value="bHLH-MYC_N"/>
    <property type="match status" value="1"/>
</dbReference>
<comment type="caution">
    <text evidence="9">The sequence shown here is derived from an EMBL/GenBank/DDBJ whole genome shotgun (WGS) entry which is preliminary data.</text>
</comment>
<dbReference type="OrthoDB" id="690068at2759"/>
<dbReference type="PANTHER" id="PTHR46266:SF4">
    <property type="entry name" value="TRANSCRIPTION FACTOR TT8"/>
    <property type="match status" value="1"/>
</dbReference>
<dbReference type="Pfam" id="PF00010">
    <property type="entry name" value="HLH"/>
    <property type="match status" value="1"/>
</dbReference>
<sequence>MATGKLQNQLQLVVQSIQWTYSVRWSFCNHQRLLVWRDGYYNGAIKTRKTVQPLEVSTEEASLQRSQQLRELYDSLSAGSEFYGSARRPCASLSPEDLNESEWFYLMCLSFSFPPTVGLPGKAFAEQRHVWLERANEADSNLFPRAILAKSAGMQTVVCIPFRDCVLEIGHTEKIEEDLGLIQHARSIFINGYEQLQDQNLQQYSKPVLSDNSTSNAASSLMFNSPPLAMMQHHQPVGIGHQDVDINTDTTSNDESEEESEEESEAEGGSGDSNMVITNKQQQQAGTDQNVAIAEVENRMYLQMSEDFFQLSTPGNFSNIKTFNVQSDDDCSSHYSQTISTILQNNLMMQMQWLSDNVNLPISQNSVFSDWRINIRDGLHGTETLAGSQLVLKYMLLTVPLLHTKPKDNNKGQTILKTTVQDDLGANHVMAERQRREKMNERFIILRSLVPFVTKMDKVSILGDTIEYVKLLRRQVHEFECQQSAMEVEQISKEPETLQSQMYIESSQANTIQRSLERSRLRAERESGTILQVSIIEADALLELQCPNREGLLLKIMQKLHQLLLEITSVQFSSTNDVFIADIRAKVKENLHGKRASIVEVKKAIHKVLSSY</sequence>
<dbReference type="InterPro" id="IPR025610">
    <property type="entry name" value="MYC/MYB_N"/>
</dbReference>
<keyword evidence="3" id="KW-0805">Transcription regulation</keyword>
<evidence type="ECO:0000256" key="4">
    <source>
        <dbReference type="ARBA" id="ARBA00023159"/>
    </source>
</evidence>
<feature type="compositionally biased region" description="Acidic residues" evidence="7">
    <location>
        <begin position="252"/>
        <end position="266"/>
    </location>
</feature>
<dbReference type="Gene3D" id="4.10.280.10">
    <property type="entry name" value="Helix-loop-helix DNA-binding domain"/>
    <property type="match status" value="1"/>
</dbReference>
<evidence type="ECO:0000259" key="8">
    <source>
        <dbReference type="PROSITE" id="PS50888"/>
    </source>
</evidence>
<feature type="region of interest" description="Disordered" evidence="7">
    <location>
        <begin position="240"/>
        <end position="275"/>
    </location>
</feature>
<protein>
    <recommendedName>
        <fullName evidence="8">BHLH domain-containing protein</fullName>
    </recommendedName>
</protein>
<dbReference type="InterPro" id="IPR011598">
    <property type="entry name" value="bHLH_dom"/>
</dbReference>
<evidence type="ECO:0000256" key="1">
    <source>
        <dbReference type="ARBA" id="ARBA00004123"/>
    </source>
</evidence>
<dbReference type="GO" id="GO:0046983">
    <property type="term" value="F:protein dimerization activity"/>
    <property type="evidence" value="ECO:0007669"/>
    <property type="project" value="InterPro"/>
</dbReference>
<evidence type="ECO:0000256" key="2">
    <source>
        <dbReference type="ARBA" id="ARBA00005510"/>
    </source>
</evidence>
<dbReference type="InterPro" id="IPR036638">
    <property type="entry name" value="HLH_DNA-bd_sf"/>
</dbReference>
<dbReference type="OMA" id="IFMDQHG"/>
<dbReference type="EMBL" id="LFYR01002110">
    <property type="protein sequence ID" value="KMZ56986.1"/>
    <property type="molecule type" value="Genomic_DNA"/>
</dbReference>
<gene>
    <name evidence="9" type="ORF">ZOSMA_8G01330</name>
</gene>
<keyword evidence="10" id="KW-1185">Reference proteome</keyword>
<dbReference type="AlphaFoldDB" id="A0A0K9NJN8"/>
<organism evidence="9 10">
    <name type="scientific">Zostera marina</name>
    <name type="common">Eelgrass</name>
    <dbReference type="NCBI Taxonomy" id="29655"/>
    <lineage>
        <taxon>Eukaryota</taxon>
        <taxon>Viridiplantae</taxon>
        <taxon>Streptophyta</taxon>
        <taxon>Embryophyta</taxon>
        <taxon>Tracheophyta</taxon>
        <taxon>Spermatophyta</taxon>
        <taxon>Magnoliopsida</taxon>
        <taxon>Liliopsida</taxon>
        <taxon>Zosteraceae</taxon>
        <taxon>Zostera</taxon>
    </lineage>
</organism>
<dbReference type="SMART" id="SM00353">
    <property type="entry name" value="HLH"/>
    <property type="match status" value="1"/>
</dbReference>
<evidence type="ECO:0000256" key="5">
    <source>
        <dbReference type="ARBA" id="ARBA00023163"/>
    </source>
</evidence>
<evidence type="ECO:0000256" key="6">
    <source>
        <dbReference type="ARBA" id="ARBA00023242"/>
    </source>
</evidence>
<keyword evidence="5" id="KW-0804">Transcription</keyword>
<dbReference type="STRING" id="29655.A0A0K9NJN8"/>
<reference evidence="10" key="1">
    <citation type="journal article" date="2016" name="Nature">
        <title>The genome of the seagrass Zostera marina reveals angiosperm adaptation to the sea.</title>
        <authorList>
            <person name="Olsen J.L."/>
            <person name="Rouze P."/>
            <person name="Verhelst B."/>
            <person name="Lin Y.-C."/>
            <person name="Bayer T."/>
            <person name="Collen J."/>
            <person name="Dattolo E."/>
            <person name="De Paoli E."/>
            <person name="Dittami S."/>
            <person name="Maumus F."/>
            <person name="Michel G."/>
            <person name="Kersting A."/>
            <person name="Lauritano C."/>
            <person name="Lohaus R."/>
            <person name="Toepel M."/>
            <person name="Tonon T."/>
            <person name="Vanneste K."/>
            <person name="Amirebrahimi M."/>
            <person name="Brakel J."/>
            <person name="Bostroem C."/>
            <person name="Chovatia M."/>
            <person name="Grimwood J."/>
            <person name="Jenkins J.W."/>
            <person name="Jueterbock A."/>
            <person name="Mraz A."/>
            <person name="Stam W.T."/>
            <person name="Tice H."/>
            <person name="Bornberg-Bauer E."/>
            <person name="Green P.J."/>
            <person name="Pearson G.A."/>
            <person name="Procaccini G."/>
            <person name="Duarte C.M."/>
            <person name="Schmutz J."/>
            <person name="Reusch T.B.H."/>
            <person name="Van de Peer Y."/>
        </authorList>
    </citation>
    <scope>NUCLEOTIDE SEQUENCE [LARGE SCALE GENOMIC DNA]</scope>
    <source>
        <strain evidence="10">cv. Finnish</strain>
    </source>
</reference>
<accession>A0A0K9NJN8</accession>
<proteinExistence type="inferred from homology"/>
<dbReference type="PROSITE" id="PS50888">
    <property type="entry name" value="BHLH"/>
    <property type="match status" value="1"/>
</dbReference>
<dbReference type="SUPFAM" id="SSF47459">
    <property type="entry name" value="HLH, helix-loop-helix DNA-binding domain"/>
    <property type="match status" value="1"/>
</dbReference>
<keyword evidence="4" id="KW-0010">Activator</keyword>
<dbReference type="PANTHER" id="PTHR46266">
    <property type="entry name" value="TRANSCRIPTION FACTOR TT8"/>
    <property type="match status" value="1"/>
</dbReference>
<keyword evidence="6" id="KW-0539">Nucleus</keyword>
<evidence type="ECO:0000313" key="9">
    <source>
        <dbReference type="EMBL" id="KMZ56986.1"/>
    </source>
</evidence>
<comment type="similarity">
    <text evidence="2">Belongs to the bHLH protein family.</text>
</comment>
<evidence type="ECO:0000256" key="7">
    <source>
        <dbReference type="SAM" id="MobiDB-lite"/>
    </source>
</evidence>